<dbReference type="EMBL" id="VVIM01000007">
    <property type="protein sequence ID" value="KAB0796944.1"/>
    <property type="molecule type" value="Genomic_DNA"/>
</dbReference>
<accession>A0A5N4AI06</accession>
<comment type="similarity">
    <text evidence="1 6">Belongs to the insulin family.</text>
</comment>
<reference evidence="10 11" key="1">
    <citation type="journal article" date="2018" name="Elife">
        <title>Firefly genomes illuminate parallel origins of bioluminescence in beetles.</title>
        <authorList>
            <person name="Fallon T.R."/>
            <person name="Lower S.E."/>
            <person name="Chang C.H."/>
            <person name="Bessho-Uehara M."/>
            <person name="Martin G.J."/>
            <person name="Bewick A.J."/>
            <person name="Behringer M."/>
            <person name="Debat H.J."/>
            <person name="Wong I."/>
            <person name="Day J.C."/>
            <person name="Suvorov A."/>
            <person name="Silva C.J."/>
            <person name="Stanger-Hall K.F."/>
            <person name="Hall D.W."/>
            <person name="Schmitz R.J."/>
            <person name="Nelson D.R."/>
            <person name="Lewis S.M."/>
            <person name="Shigenobu S."/>
            <person name="Bybee S.M."/>
            <person name="Larracuente A.M."/>
            <person name="Oba Y."/>
            <person name="Weng J.K."/>
        </authorList>
    </citation>
    <scope>NUCLEOTIDE SEQUENCE [LARGE SCALE GENOMIC DNA]</scope>
    <source>
        <strain evidence="10">1611_PpyrPB1</strain>
        <tissue evidence="10">Whole body</tissue>
    </source>
</reference>
<dbReference type="FunCoup" id="A0A5N4AI06">
    <property type="interactions" value="196"/>
</dbReference>
<feature type="signal peptide" evidence="7">
    <location>
        <begin position="1"/>
        <end position="20"/>
    </location>
</feature>
<dbReference type="Proteomes" id="UP000327044">
    <property type="component" value="Unassembled WGS sequence"/>
</dbReference>
<dbReference type="AlphaFoldDB" id="A0A5N4AI06"/>
<feature type="domain" description="Insulin-like" evidence="8">
    <location>
        <begin position="33"/>
        <end position="131"/>
    </location>
</feature>
<evidence type="ECO:0000256" key="1">
    <source>
        <dbReference type="ARBA" id="ARBA00009034"/>
    </source>
</evidence>
<dbReference type="SMART" id="SM00078">
    <property type="entry name" value="IlGF"/>
    <property type="match status" value="1"/>
</dbReference>
<dbReference type="InterPro" id="IPR036438">
    <property type="entry name" value="Insulin-like_sf"/>
</dbReference>
<dbReference type="PANTHER" id="PTHR13647">
    <property type="entry name" value="INSULIN-LIKE PEPTIDE 2-RELATED"/>
    <property type="match status" value="1"/>
</dbReference>
<evidence type="ECO:0000256" key="5">
    <source>
        <dbReference type="ARBA" id="ARBA00023157"/>
    </source>
</evidence>
<organism evidence="10 11">
    <name type="scientific">Photinus pyralis</name>
    <name type="common">Common eastern firefly</name>
    <name type="synonym">Lampyris pyralis</name>
    <dbReference type="NCBI Taxonomy" id="7054"/>
    <lineage>
        <taxon>Eukaryota</taxon>
        <taxon>Metazoa</taxon>
        <taxon>Ecdysozoa</taxon>
        <taxon>Arthropoda</taxon>
        <taxon>Hexapoda</taxon>
        <taxon>Insecta</taxon>
        <taxon>Pterygota</taxon>
        <taxon>Neoptera</taxon>
        <taxon>Endopterygota</taxon>
        <taxon>Coleoptera</taxon>
        <taxon>Polyphaga</taxon>
        <taxon>Elateriformia</taxon>
        <taxon>Elateroidea</taxon>
        <taxon>Lampyridae</taxon>
        <taxon>Lampyrinae</taxon>
        <taxon>Photinus</taxon>
    </lineage>
</organism>
<evidence type="ECO:0000256" key="4">
    <source>
        <dbReference type="ARBA" id="ARBA00022729"/>
    </source>
</evidence>
<dbReference type="GO" id="GO:0005576">
    <property type="term" value="C:extracellular region"/>
    <property type="evidence" value="ECO:0007669"/>
    <property type="project" value="UniProtKB-SubCell"/>
</dbReference>
<dbReference type="EMBL" id="VVIM01000007">
    <property type="protein sequence ID" value="KAB0796941.1"/>
    <property type="molecule type" value="Genomic_DNA"/>
</dbReference>
<proteinExistence type="inferred from homology"/>
<evidence type="ECO:0000256" key="6">
    <source>
        <dbReference type="RuleBase" id="RU000406"/>
    </source>
</evidence>
<comment type="caution">
    <text evidence="10">The sequence shown here is derived from an EMBL/GenBank/DDBJ whole genome shotgun (WGS) entry which is preliminary data.</text>
</comment>
<evidence type="ECO:0000256" key="7">
    <source>
        <dbReference type="SAM" id="SignalP"/>
    </source>
</evidence>
<dbReference type="PANTHER" id="PTHR13647:SF4">
    <property type="entry name" value="INSULIN-LIKE PEPTIDE 1-RELATED"/>
    <property type="match status" value="1"/>
</dbReference>
<sequence length="133" mass="15250">MGHYIAYLVLWTTFTNLSLGAIFTEREMQHMAGKFCGDHLADMLSLVCGGLYNHKGKRTMFSNKIENNDDYDDTDSLGYFDDSLMAFPFRSKERAKSLINFQYQKRKGDKKGVVDECCHKSCSLLEMRGYCAN</sequence>
<dbReference type="Pfam" id="PF00049">
    <property type="entry name" value="Insulin"/>
    <property type="match status" value="1"/>
</dbReference>
<evidence type="ECO:0000313" key="11">
    <source>
        <dbReference type="Proteomes" id="UP000327044"/>
    </source>
</evidence>
<keyword evidence="3" id="KW-0165">Cleavage on pair of basic residues</keyword>
<protein>
    <recommendedName>
        <fullName evidence="8">Insulin-like domain-containing protein</fullName>
    </recommendedName>
</protein>
<dbReference type="InterPro" id="IPR016179">
    <property type="entry name" value="Insulin-like"/>
</dbReference>
<comment type="subunit">
    <text evidence="2">Heterodimer of a B chain and an A chain linked by two disulfide bonds.</text>
</comment>
<feature type="chain" id="PRO_5033494274" description="Insulin-like domain-containing protein" evidence="7">
    <location>
        <begin position="21"/>
        <end position="133"/>
    </location>
</feature>
<dbReference type="InParanoid" id="A0A5N4AI06"/>
<comment type="subcellular location">
    <subcellularLocation>
        <location evidence="6">Secreted</location>
    </subcellularLocation>
</comment>
<dbReference type="PRINTS" id="PR00276">
    <property type="entry name" value="INSULINFAMLY"/>
</dbReference>
<keyword evidence="5" id="KW-1015">Disulfide bond</keyword>
<dbReference type="Gene3D" id="1.10.100.10">
    <property type="entry name" value="Insulin-like"/>
    <property type="match status" value="1"/>
</dbReference>
<dbReference type="GO" id="GO:0005179">
    <property type="term" value="F:hormone activity"/>
    <property type="evidence" value="ECO:0007669"/>
    <property type="project" value="InterPro"/>
</dbReference>
<evidence type="ECO:0000259" key="8">
    <source>
        <dbReference type="SMART" id="SM00078"/>
    </source>
</evidence>
<reference evidence="10" key="2">
    <citation type="submission" date="2019-08" db="EMBL/GenBank/DDBJ databases">
        <authorList>
            <consortium name="Photinus pyralis genome working group"/>
            <person name="Fallon T.R."/>
            <person name="Sander Lower S.E."/>
            <person name="Weng J.-K."/>
        </authorList>
    </citation>
    <scope>NUCLEOTIDE SEQUENCE</scope>
    <source>
        <strain evidence="10">1611_PpyrPB1</strain>
        <tissue evidence="10">Whole body</tissue>
    </source>
</reference>
<keyword evidence="4 7" id="KW-0732">Signal</keyword>
<dbReference type="PROSITE" id="PS00262">
    <property type="entry name" value="INSULIN"/>
    <property type="match status" value="1"/>
</dbReference>
<evidence type="ECO:0000256" key="2">
    <source>
        <dbReference type="ARBA" id="ARBA00011207"/>
    </source>
</evidence>
<evidence type="ECO:0000313" key="9">
    <source>
        <dbReference type="EMBL" id="KAB0796941.1"/>
    </source>
</evidence>
<keyword evidence="11" id="KW-1185">Reference proteome</keyword>
<gene>
    <name evidence="9" type="ORF">PPYR_11002</name>
    <name evidence="10" type="ORF">PPYR_11005</name>
</gene>
<dbReference type="InterPro" id="IPR022352">
    <property type="entry name" value="Ins/IGF/rlx"/>
</dbReference>
<evidence type="ECO:0000256" key="3">
    <source>
        <dbReference type="ARBA" id="ARBA00022685"/>
    </source>
</evidence>
<name>A0A5N4AI06_PHOPY</name>
<dbReference type="InterPro" id="IPR022353">
    <property type="entry name" value="Insulin_CS"/>
</dbReference>
<keyword evidence="6" id="KW-0964">Secreted</keyword>
<dbReference type="SUPFAM" id="SSF56994">
    <property type="entry name" value="Insulin-like"/>
    <property type="match status" value="1"/>
</dbReference>
<evidence type="ECO:0000313" key="10">
    <source>
        <dbReference type="EMBL" id="KAB0796944.1"/>
    </source>
</evidence>